<dbReference type="EMBL" id="AP018560">
    <property type="protein sequence ID" value="BBD79463.1"/>
    <property type="molecule type" value="Genomic_DNA"/>
</dbReference>
<keyword evidence="5 10" id="KW-0560">Oxidoreductase</keyword>
<dbReference type="SUPFAM" id="SSF56645">
    <property type="entry name" value="Acyl-CoA dehydrogenase NM domain-like"/>
    <property type="match status" value="1"/>
</dbReference>
<dbReference type="Gene3D" id="2.40.110.10">
    <property type="entry name" value="Butyryl-CoA Dehydrogenase, subunit A, domain 2"/>
    <property type="match status" value="1"/>
</dbReference>
<sequence length="591" mass="63818">MTLYKAPLDDQRFALFDVLDAETVLTRLEGGEGHTRDLLDAVLEEAGKLSEQVLAPLNESGDAEGCHYDKASATVTTPKGFKEAFKAFAEGGWAGLTMPEKFGGQALPAVMGTATTELFQSGNLAWSLYPLLSEGACHAMELHGSEEQQHLYLKPIVEGRWTGTMCLTEPQAGSDLGLLKTRAEPDGQGAYRLTGTKIFISAGEHDLAENIVHLVLARLPDAPPGSRGISMFIVPKFKVRADGSLGERNRVSAGAIEHKMGLHGCSTCVMNFDGAEGYLIGQPNKGLAAMFTMMNAARLAVGVQGLALAERALQNSLNYARERLQGRALSGPRYPDKPADPLLVHPDVRRMLLTQRAIVEASRSLVLYAALQTDIEARAKDTAERQKAGELLAFLIPIAKGVVTELAQECVKEALQVYGGHGYIVENGMEQFVRDARIITLYEGTTGIQAADLLGRKILQLKGVGFRHFLAEIEAFCKTHAADESLRGFVGPLAAGIKTWGELTLQLAQRIQANPEELGAAANDYLYYSGYLTLGYFLARGAAAAQKSHVPAPLRQAKHDTAMFYFARILPRIHAHKAALEAGVATLPELA</sequence>
<evidence type="ECO:0000256" key="9">
    <source>
        <dbReference type="ARBA" id="ARBA00069043"/>
    </source>
</evidence>
<dbReference type="Pfam" id="PF00441">
    <property type="entry name" value="Acyl-CoA_dh_1"/>
    <property type="match status" value="1"/>
</dbReference>
<evidence type="ECO:0000256" key="1">
    <source>
        <dbReference type="ARBA" id="ARBA00001974"/>
    </source>
</evidence>
<dbReference type="Pfam" id="PF02771">
    <property type="entry name" value="Acyl-CoA_dh_N"/>
    <property type="match status" value="1"/>
</dbReference>
<reference evidence="16" key="1">
    <citation type="submission" date="2018-04" db="EMBL/GenBank/DDBJ databases">
        <authorList>
            <person name="Watanabe M."/>
            <person name="Kojima H."/>
        </authorList>
    </citation>
    <scope>NUCLEOTIDE SEQUENCE [LARGE SCALE GENOMIC DNA]</scope>
    <source>
        <strain evidence="16">Dysh456</strain>
    </source>
</reference>
<evidence type="ECO:0000256" key="8">
    <source>
        <dbReference type="ARBA" id="ARBA00066694"/>
    </source>
</evidence>
<organism evidence="15 16">
    <name type="scientific">Aerosticca soli</name>
    <dbReference type="NCBI Taxonomy" id="2010829"/>
    <lineage>
        <taxon>Bacteria</taxon>
        <taxon>Pseudomonadati</taxon>
        <taxon>Pseudomonadota</taxon>
        <taxon>Gammaproteobacteria</taxon>
        <taxon>Lysobacterales</taxon>
        <taxon>Rhodanobacteraceae</taxon>
        <taxon>Aerosticca</taxon>
    </lineage>
</organism>
<dbReference type="InterPro" id="IPR037069">
    <property type="entry name" value="AcylCoA_DH/ox_N_sf"/>
</dbReference>
<dbReference type="AlphaFoldDB" id="A0A2Z6E314"/>
<proteinExistence type="inferred from homology"/>
<dbReference type="PANTHER" id="PTHR42803">
    <property type="entry name" value="ACYL-COA DEHYDROGENASE"/>
    <property type="match status" value="1"/>
</dbReference>
<name>A0A2Z6E314_9GAMM</name>
<dbReference type="InterPro" id="IPR046373">
    <property type="entry name" value="Acyl-CoA_Oxase/DH_mid-dom_sf"/>
</dbReference>
<dbReference type="OrthoDB" id="9764895at2"/>
<dbReference type="Pfam" id="PF12806">
    <property type="entry name" value="Acyl-CoA_dh_C"/>
    <property type="match status" value="1"/>
</dbReference>
<accession>A0A2Z6E314</accession>
<evidence type="ECO:0000256" key="5">
    <source>
        <dbReference type="ARBA" id="ARBA00023002"/>
    </source>
</evidence>
<dbReference type="SUPFAM" id="SSF47203">
    <property type="entry name" value="Acyl-CoA dehydrogenase C-terminal domain-like"/>
    <property type="match status" value="1"/>
</dbReference>
<dbReference type="RefSeq" id="WP_126536627.1">
    <property type="nucleotide sequence ID" value="NZ_AP018560.1"/>
</dbReference>
<dbReference type="GO" id="GO:0050660">
    <property type="term" value="F:flavin adenine dinucleotide binding"/>
    <property type="evidence" value="ECO:0007669"/>
    <property type="project" value="InterPro"/>
</dbReference>
<dbReference type="KEGG" id="rbd:ALSL_0797"/>
<evidence type="ECO:0000259" key="14">
    <source>
        <dbReference type="Pfam" id="PF12806"/>
    </source>
</evidence>
<evidence type="ECO:0000256" key="3">
    <source>
        <dbReference type="ARBA" id="ARBA00022630"/>
    </source>
</evidence>
<evidence type="ECO:0000259" key="11">
    <source>
        <dbReference type="Pfam" id="PF00441"/>
    </source>
</evidence>
<dbReference type="FunFam" id="2.40.110.10:FF:000031">
    <property type="entry name" value="Acyl-CoA dehydrogenase, putative"/>
    <property type="match status" value="1"/>
</dbReference>
<dbReference type="GO" id="GO:0016627">
    <property type="term" value="F:oxidoreductase activity, acting on the CH-CH group of donors"/>
    <property type="evidence" value="ECO:0007669"/>
    <property type="project" value="InterPro"/>
</dbReference>
<comment type="function">
    <text evidence="7">Involved in the assimilation of dimethylsulphoniopropionate (DMSP), an important compound in the fixation of carbon in marine phytoplankton, by mediating the conversion of 3-(methylthio)propanoyl-CoA (MMPA-CoA) to 3-(methylthio)acryloyl-CoA (MTA-CoA).</text>
</comment>
<feature type="domain" description="Acyl-CoA oxidase/dehydrogenase middle" evidence="12">
    <location>
        <begin position="165"/>
        <end position="273"/>
    </location>
</feature>
<dbReference type="Pfam" id="PF02770">
    <property type="entry name" value="Acyl-CoA_dh_M"/>
    <property type="match status" value="1"/>
</dbReference>
<evidence type="ECO:0000256" key="7">
    <source>
        <dbReference type="ARBA" id="ARBA00058683"/>
    </source>
</evidence>
<keyword evidence="3 10" id="KW-0285">Flavoprotein</keyword>
<dbReference type="InterPro" id="IPR009100">
    <property type="entry name" value="AcylCoA_DH/oxidase_NM_dom_sf"/>
</dbReference>
<evidence type="ECO:0000259" key="13">
    <source>
        <dbReference type="Pfam" id="PF02771"/>
    </source>
</evidence>
<protein>
    <recommendedName>
        <fullName evidence="9">3-methylmercaptopropionyl-CoA dehydrogenase</fullName>
        <ecNumber evidence="8">1.3.99.41</ecNumber>
    </recommendedName>
</protein>
<dbReference type="InterPro" id="IPR006091">
    <property type="entry name" value="Acyl-CoA_Oxase/DH_mid-dom"/>
</dbReference>
<dbReference type="Gene3D" id="1.10.540.10">
    <property type="entry name" value="Acyl-CoA dehydrogenase/oxidase, N-terminal domain"/>
    <property type="match status" value="1"/>
</dbReference>
<evidence type="ECO:0000256" key="10">
    <source>
        <dbReference type="RuleBase" id="RU362125"/>
    </source>
</evidence>
<dbReference type="InterPro" id="IPR013786">
    <property type="entry name" value="AcylCoA_DH/ox_N"/>
</dbReference>
<reference evidence="16" key="2">
    <citation type="submission" date="2018-06" db="EMBL/GenBank/DDBJ databases">
        <title>Genome sequence of Rhodanobacteraceae bacterium strain Dysh456.</title>
        <authorList>
            <person name="Fukui M."/>
        </authorList>
    </citation>
    <scope>NUCLEOTIDE SEQUENCE [LARGE SCALE GENOMIC DNA]</scope>
    <source>
        <strain evidence="16">Dysh456</strain>
    </source>
</reference>
<evidence type="ECO:0000313" key="15">
    <source>
        <dbReference type="EMBL" id="BBD79463.1"/>
    </source>
</evidence>
<feature type="domain" description="Acyl-CoA dehydrogenase/oxidase N-terminal" evidence="13">
    <location>
        <begin position="82"/>
        <end position="159"/>
    </location>
</feature>
<comment type="cofactor">
    <cofactor evidence="1 10">
        <name>FAD</name>
        <dbReference type="ChEBI" id="CHEBI:57692"/>
    </cofactor>
</comment>
<keyword evidence="16" id="KW-1185">Reference proteome</keyword>
<dbReference type="InterPro" id="IPR025878">
    <property type="entry name" value="Acyl-CoA_dh-like_C_dom"/>
</dbReference>
<feature type="domain" description="Acetyl-CoA dehydrogenase-like C-terminal" evidence="14">
    <location>
        <begin position="469"/>
        <end position="588"/>
    </location>
</feature>
<dbReference type="EC" id="1.3.99.41" evidence="8"/>
<evidence type="ECO:0000256" key="4">
    <source>
        <dbReference type="ARBA" id="ARBA00022827"/>
    </source>
</evidence>
<gene>
    <name evidence="15" type="ORF">ALSL_0797</name>
</gene>
<evidence type="ECO:0000256" key="6">
    <source>
        <dbReference type="ARBA" id="ARBA00051388"/>
    </source>
</evidence>
<dbReference type="Proteomes" id="UP000270530">
    <property type="component" value="Chromosome"/>
</dbReference>
<dbReference type="InterPro" id="IPR009075">
    <property type="entry name" value="AcylCo_DH/oxidase_C"/>
</dbReference>
<dbReference type="Gene3D" id="1.20.140.10">
    <property type="entry name" value="Butyryl-CoA Dehydrogenase, subunit A, domain 3"/>
    <property type="match status" value="1"/>
</dbReference>
<evidence type="ECO:0000313" key="16">
    <source>
        <dbReference type="Proteomes" id="UP000270530"/>
    </source>
</evidence>
<comment type="catalytic activity">
    <reaction evidence="6">
        <text>3-(methylsulfanyl)propanoyl-CoA + oxidized [electron-transfer flavoprotein] + H(+) = 3-(methylsulfanyl)acryloyl-CoA + reduced [electron-transfer flavoprotein]</text>
        <dbReference type="Rhea" id="RHEA:52612"/>
        <dbReference type="Rhea" id="RHEA-COMP:10685"/>
        <dbReference type="Rhea" id="RHEA-COMP:10686"/>
        <dbReference type="ChEBI" id="CHEBI:15378"/>
        <dbReference type="ChEBI" id="CHEBI:57692"/>
        <dbReference type="ChEBI" id="CHEBI:58307"/>
        <dbReference type="ChEBI" id="CHEBI:82815"/>
        <dbReference type="ChEBI" id="CHEBI:84994"/>
        <dbReference type="EC" id="1.3.99.41"/>
    </reaction>
    <physiologicalReaction direction="left-to-right" evidence="6">
        <dbReference type="Rhea" id="RHEA:52613"/>
    </physiologicalReaction>
</comment>
<feature type="domain" description="Acyl-CoA dehydrogenase/oxidase C-terminal" evidence="11">
    <location>
        <begin position="284"/>
        <end position="452"/>
    </location>
</feature>
<keyword evidence="4 10" id="KW-0274">FAD</keyword>
<dbReference type="InterPro" id="IPR036250">
    <property type="entry name" value="AcylCo_DH-like_C"/>
</dbReference>
<comment type="similarity">
    <text evidence="2 10">Belongs to the acyl-CoA dehydrogenase family.</text>
</comment>
<evidence type="ECO:0000256" key="2">
    <source>
        <dbReference type="ARBA" id="ARBA00009347"/>
    </source>
</evidence>
<evidence type="ECO:0000259" key="12">
    <source>
        <dbReference type="Pfam" id="PF02770"/>
    </source>
</evidence>
<dbReference type="InterPro" id="IPR052166">
    <property type="entry name" value="Diverse_Acyl-CoA_DH"/>
</dbReference>
<dbReference type="PANTHER" id="PTHR42803:SF1">
    <property type="entry name" value="BROAD-SPECIFICITY LINEAR ACYL-COA DEHYDROGENASE FADE5"/>
    <property type="match status" value="1"/>
</dbReference>